<evidence type="ECO:0000313" key="13">
    <source>
        <dbReference type="Proteomes" id="UP000694428"/>
    </source>
</evidence>
<dbReference type="CDD" id="cd00033">
    <property type="entry name" value="CCP"/>
    <property type="match status" value="4"/>
</dbReference>
<evidence type="ECO:0000313" key="12">
    <source>
        <dbReference type="Ensembl" id="ENSPSTP00000008258.1"/>
    </source>
</evidence>
<feature type="domain" description="Sushi" evidence="11">
    <location>
        <begin position="36"/>
        <end position="96"/>
    </location>
</feature>
<feature type="disulfide bond" evidence="9">
    <location>
        <begin position="179"/>
        <end position="206"/>
    </location>
</feature>
<keyword evidence="8" id="KW-0325">Glycoprotein</keyword>
<feature type="disulfide bond" evidence="9">
    <location>
        <begin position="150"/>
        <end position="193"/>
    </location>
</feature>
<comment type="caution">
    <text evidence="9">Lacks conserved residue(s) required for the propagation of feature annotation.</text>
</comment>
<keyword evidence="7 9" id="KW-1015">Disulfide bond</keyword>
<keyword evidence="13" id="KW-1185">Reference proteome</keyword>
<keyword evidence="4" id="KW-0677">Repeat</keyword>
<dbReference type="PANTHER" id="PTHR45656:SF3">
    <property type="entry name" value="CUB AND SUSHI DOMAIN-CONTAINING PROTEIN 1"/>
    <property type="match status" value="1"/>
</dbReference>
<dbReference type="FunFam" id="2.10.70.10:FF:000014">
    <property type="entry name" value="Membrane cofactor protein"/>
    <property type="match status" value="2"/>
</dbReference>
<protein>
    <recommendedName>
        <fullName evidence="11">Sushi domain-containing protein</fullName>
    </recommendedName>
</protein>
<dbReference type="PROSITE" id="PS50923">
    <property type="entry name" value="SUSHI"/>
    <property type="match status" value="4"/>
</dbReference>
<evidence type="ECO:0000256" key="1">
    <source>
        <dbReference type="ARBA" id="ARBA00022588"/>
    </source>
</evidence>
<dbReference type="InterPro" id="IPR000436">
    <property type="entry name" value="Sushi_SCR_CCP_dom"/>
</dbReference>
<evidence type="ECO:0000256" key="9">
    <source>
        <dbReference type="PROSITE-ProRule" id="PRU00302"/>
    </source>
</evidence>
<evidence type="ECO:0000256" key="3">
    <source>
        <dbReference type="ARBA" id="ARBA00022729"/>
    </source>
</evidence>
<evidence type="ECO:0000256" key="6">
    <source>
        <dbReference type="ARBA" id="ARBA00022875"/>
    </source>
</evidence>
<keyword evidence="2 9" id="KW-0768">Sushi</keyword>
<dbReference type="Ensembl" id="ENSPSTT00000008670.1">
    <property type="protein sequence ID" value="ENSPSTP00000008258.1"/>
    <property type="gene ID" value="ENSPSTG00000005804.1"/>
</dbReference>
<dbReference type="AlphaFoldDB" id="A0A8C9F085"/>
<sequence length="337" mass="36995">MALPSSPRCVELSAPRHCQWEAQRPRHGSVCLLSMPLCPSPPVIDHGQHDGRDMEFIPGMSVNYSCDPGYSLTGKEALYCTDNASWSSPQPPRTKGRGLQQPLSGTEDSLPAHTLDAVLTLVALCMHPSCTLSHLCSFSDFFPLFLVLQCPSPPNIHGGNHDSQDVEVFLPGMAVNYSCDPGYSLMGEASIYCTESGNWSLPTPQCEEVVCPVPQIQNGRVSIPKQRYRYKDTVSFQCHEGFVLKGHSTAQCKADRTWHPPCLPPPSITNGEHSNFSDTFGVGAVVHYRCKPGFFLTGSESIRCTPHGVWSRPLPQCEGTFTLLSSVLIFLNVLSMW</sequence>
<feature type="region of interest" description="Disordered" evidence="10">
    <location>
        <begin position="84"/>
        <end position="106"/>
    </location>
</feature>
<dbReference type="PANTHER" id="PTHR45656">
    <property type="entry name" value="PROTEIN CBR-CLEC-78"/>
    <property type="match status" value="1"/>
</dbReference>
<keyword evidence="5" id="KW-0391">Immunity</keyword>
<dbReference type="Proteomes" id="UP000694428">
    <property type="component" value="Unplaced"/>
</dbReference>
<feature type="disulfide bond" evidence="9">
    <location>
        <begin position="290"/>
        <end position="317"/>
    </location>
</feature>
<evidence type="ECO:0000256" key="10">
    <source>
        <dbReference type="SAM" id="MobiDB-lite"/>
    </source>
</evidence>
<accession>A0A8C9F085</accession>
<name>A0A8C9F085_PAVCR</name>
<dbReference type="Gene3D" id="2.10.70.10">
    <property type="entry name" value="Complement Module, domain 1"/>
    <property type="match status" value="4"/>
</dbReference>
<dbReference type="Pfam" id="PF00084">
    <property type="entry name" value="Sushi"/>
    <property type="match status" value="4"/>
</dbReference>
<keyword evidence="3" id="KW-0732">Signal</keyword>
<dbReference type="SMART" id="SM00032">
    <property type="entry name" value="CCP"/>
    <property type="match status" value="4"/>
</dbReference>
<dbReference type="GO" id="GO:0045087">
    <property type="term" value="P:innate immune response"/>
    <property type="evidence" value="ECO:0007669"/>
    <property type="project" value="UniProtKB-KW"/>
</dbReference>
<organism evidence="12 13">
    <name type="scientific">Pavo cristatus</name>
    <name type="common">Indian peafowl</name>
    <name type="synonym">Blue peafowl</name>
    <dbReference type="NCBI Taxonomy" id="9049"/>
    <lineage>
        <taxon>Eukaryota</taxon>
        <taxon>Metazoa</taxon>
        <taxon>Chordata</taxon>
        <taxon>Craniata</taxon>
        <taxon>Vertebrata</taxon>
        <taxon>Euteleostomi</taxon>
        <taxon>Archelosauria</taxon>
        <taxon>Archosauria</taxon>
        <taxon>Dinosauria</taxon>
        <taxon>Saurischia</taxon>
        <taxon>Theropoda</taxon>
        <taxon>Coelurosauria</taxon>
        <taxon>Aves</taxon>
        <taxon>Neognathae</taxon>
        <taxon>Galloanserae</taxon>
        <taxon>Galliformes</taxon>
        <taxon>Phasianidae</taxon>
        <taxon>Phasianinae</taxon>
        <taxon>Pavo</taxon>
    </lineage>
</organism>
<keyword evidence="1" id="KW-0399">Innate immunity</keyword>
<evidence type="ECO:0000256" key="2">
    <source>
        <dbReference type="ARBA" id="ARBA00022659"/>
    </source>
</evidence>
<dbReference type="FunFam" id="2.10.70.10:FF:000070">
    <property type="entry name" value="Complement C3d receptor 2"/>
    <property type="match status" value="1"/>
</dbReference>
<keyword evidence="6" id="KW-0180">Complement pathway</keyword>
<evidence type="ECO:0000256" key="7">
    <source>
        <dbReference type="ARBA" id="ARBA00023157"/>
    </source>
</evidence>
<dbReference type="InterPro" id="IPR051277">
    <property type="entry name" value="SEZ6_CSMD_C4BPB_Regulators"/>
</dbReference>
<feature type="domain" description="Sushi" evidence="11">
    <location>
        <begin position="260"/>
        <end position="319"/>
    </location>
</feature>
<feature type="domain" description="Sushi" evidence="11">
    <location>
        <begin position="209"/>
        <end position="258"/>
    </location>
</feature>
<evidence type="ECO:0000256" key="8">
    <source>
        <dbReference type="ARBA" id="ARBA00023180"/>
    </source>
</evidence>
<dbReference type="GO" id="GO:0006958">
    <property type="term" value="P:complement activation, classical pathway"/>
    <property type="evidence" value="ECO:0007669"/>
    <property type="project" value="UniProtKB-KW"/>
</dbReference>
<evidence type="ECO:0000259" key="11">
    <source>
        <dbReference type="PROSITE" id="PS50923"/>
    </source>
</evidence>
<evidence type="ECO:0000256" key="5">
    <source>
        <dbReference type="ARBA" id="ARBA00022859"/>
    </source>
</evidence>
<reference evidence="12" key="1">
    <citation type="submission" date="2025-08" db="UniProtKB">
        <authorList>
            <consortium name="Ensembl"/>
        </authorList>
    </citation>
    <scope>IDENTIFICATION</scope>
</reference>
<proteinExistence type="predicted"/>
<evidence type="ECO:0000256" key="4">
    <source>
        <dbReference type="ARBA" id="ARBA00022737"/>
    </source>
</evidence>
<reference evidence="12" key="2">
    <citation type="submission" date="2025-09" db="UniProtKB">
        <authorList>
            <consortium name="Ensembl"/>
        </authorList>
    </citation>
    <scope>IDENTIFICATION</scope>
</reference>
<dbReference type="InterPro" id="IPR035976">
    <property type="entry name" value="Sushi/SCR/CCP_sf"/>
</dbReference>
<feature type="domain" description="Sushi" evidence="11">
    <location>
        <begin position="148"/>
        <end position="208"/>
    </location>
</feature>
<dbReference type="SUPFAM" id="SSF57535">
    <property type="entry name" value="Complement control module/SCR domain"/>
    <property type="match status" value="4"/>
</dbReference>